<dbReference type="InterPro" id="IPR000014">
    <property type="entry name" value="PAS"/>
</dbReference>
<dbReference type="GO" id="GO:0016036">
    <property type="term" value="P:cellular response to phosphate starvation"/>
    <property type="evidence" value="ECO:0007669"/>
    <property type="project" value="TreeGrafter"/>
</dbReference>
<comment type="catalytic activity">
    <reaction evidence="1">
        <text>ATP + protein L-histidine = ADP + protein N-phospho-L-histidine.</text>
        <dbReference type="EC" id="2.7.13.3"/>
    </reaction>
</comment>
<evidence type="ECO:0000313" key="14">
    <source>
        <dbReference type="EMBL" id="NMD98857.1"/>
    </source>
</evidence>
<evidence type="ECO:0000259" key="13">
    <source>
        <dbReference type="PROSITE" id="PS50885"/>
    </source>
</evidence>
<dbReference type="Proteomes" id="UP000543804">
    <property type="component" value="Unassembled WGS sequence"/>
</dbReference>
<gene>
    <name evidence="14" type="ORF">HF878_05075</name>
</gene>
<comment type="subcellular location">
    <subcellularLocation>
        <location evidence="2">Membrane</location>
    </subcellularLocation>
</comment>
<dbReference type="Gene3D" id="3.30.450.20">
    <property type="entry name" value="PAS domain"/>
    <property type="match status" value="2"/>
</dbReference>
<dbReference type="GO" id="GO:0005886">
    <property type="term" value="C:plasma membrane"/>
    <property type="evidence" value="ECO:0007669"/>
    <property type="project" value="TreeGrafter"/>
</dbReference>
<dbReference type="FunFam" id="1.10.287.130:FF:000001">
    <property type="entry name" value="Two-component sensor histidine kinase"/>
    <property type="match status" value="1"/>
</dbReference>
<accession>A0A848BC77</accession>
<keyword evidence="7" id="KW-0902">Two-component regulatory system</keyword>
<dbReference type="PANTHER" id="PTHR45453:SF1">
    <property type="entry name" value="PHOSPHATE REGULON SENSOR PROTEIN PHOR"/>
    <property type="match status" value="1"/>
</dbReference>
<evidence type="ECO:0000256" key="4">
    <source>
        <dbReference type="ARBA" id="ARBA00022553"/>
    </source>
</evidence>
<keyword evidence="8 10" id="KW-0472">Membrane</keyword>
<feature type="domain" description="Histidine kinase" evidence="11">
    <location>
        <begin position="369"/>
        <end position="588"/>
    </location>
</feature>
<dbReference type="InterPro" id="IPR050351">
    <property type="entry name" value="BphY/WalK/GraS-like"/>
</dbReference>
<dbReference type="GO" id="GO:0000155">
    <property type="term" value="F:phosphorelay sensor kinase activity"/>
    <property type="evidence" value="ECO:0007669"/>
    <property type="project" value="InterPro"/>
</dbReference>
<keyword evidence="10" id="KW-1133">Transmembrane helix</keyword>
<dbReference type="PRINTS" id="PR00344">
    <property type="entry name" value="BCTRLSENSOR"/>
</dbReference>
<feature type="domain" description="HAMP" evidence="13">
    <location>
        <begin position="190"/>
        <end position="242"/>
    </location>
</feature>
<dbReference type="InterPro" id="IPR035965">
    <property type="entry name" value="PAS-like_dom_sf"/>
</dbReference>
<dbReference type="SUPFAM" id="SSF55785">
    <property type="entry name" value="PYP-like sensor domain (PAS domain)"/>
    <property type="match status" value="1"/>
</dbReference>
<name>A0A848BC77_9FIRM</name>
<dbReference type="Gene3D" id="6.10.340.10">
    <property type="match status" value="1"/>
</dbReference>
<dbReference type="RefSeq" id="WP_170077398.1">
    <property type="nucleotide sequence ID" value="NZ_JABAFA010000012.1"/>
</dbReference>
<feature type="transmembrane region" description="Helical" evidence="10">
    <location>
        <begin position="12"/>
        <end position="33"/>
    </location>
</feature>
<feature type="coiled-coil region" evidence="9">
    <location>
        <begin position="227"/>
        <end position="254"/>
    </location>
</feature>
<evidence type="ECO:0000313" key="15">
    <source>
        <dbReference type="Proteomes" id="UP000543804"/>
    </source>
</evidence>
<dbReference type="Gene3D" id="1.10.287.130">
    <property type="match status" value="1"/>
</dbReference>
<dbReference type="Pfam" id="PF00989">
    <property type="entry name" value="PAS"/>
    <property type="match status" value="1"/>
</dbReference>
<dbReference type="EC" id="2.7.13.3" evidence="3"/>
<dbReference type="PANTHER" id="PTHR45453">
    <property type="entry name" value="PHOSPHATE REGULON SENSOR PROTEIN PHOR"/>
    <property type="match status" value="1"/>
</dbReference>
<dbReference type="InterPro" id="IPR013767">
    <property type="entry name" value="PAS_fold"/>
</dbReference>
<dbReference type="PROSITE" id="PS50885">
    <property type="entry name" value="HAMP"/>
    <property type="match status" value="1"/>
</dbReference>
<dbReference type="InterPro" id="IPR003594">
    <property type="entry name" value="HATPase_dom"/>
</dbReference>
<evidence type="ECO:0000256" key="2">
    <source>
        <dbReference type="ARBA" id="ARBA00004370"/>
    </source>
</evidence>
<dbReference type="Pfam" id="PF00512">
    <property type="entry name" value="HisKA"/>
    <property type="match status" value="1"/>
</dbReference>
<evidence type="ECO:0000259" key="11">
    <source>
        <dbReference type="PROSITE" id="PS50109"/>
    </source>
</evidence>
<dbReference type="PROSITE" id="PS50112">
    <property type="entry name" value="PAS"/>
    <property type="match status" value="1"/>
</dbReference>
<dbReference type="EMBL" id="JABAFA010000012">
    <property type="protein sequence ID" value="NMD98857.1"/>
    <property type="molecule type" value="Genomic_DNA"/>
</dbReference>
<evidence type="ECO:0000256" key="10">
    <source>
        <dbReference type="SAM" id="Phobius"/>
    </source>
</evidence>
<dbReference type="AlphaFoldDB" id="A0A848BC77"/>
<feature type="domain" description="PAS" evidence="12">
    <location>
        <begin position="247"/>
        <end position="289"/>
    </location>
</feature>
<dbReference type="CDD" id="cd06225">
    <property type="entry name" value="HAMP"/>
    <property type="match status" value="1"/>
</dbReference>
<evidence type="ECO:0000256" key="8">
    <source>
        <dbReference type="ARBA" id="ARBA00023136"/>
    </source>
</evidence>
<dbReference type="Pfam" id="PF00672">
    <property type="entry name" value="HAMP"/>
    <property type="match status" value="1"/>
</dbReference>
<evidence type="ECO:0000256" key="1">
    <source>
        <dbReference type="ARBA" id="ARBA00000085"/>
    </source>
</evidence>
<keyword evidence="9" id="KW-0175">Coiled coil</keyword>
<dbReference type="SUPFAM" id="SSF55874">
    <property type="entry name" value="ATPase domain of HSP90 chaperone/DNA topoisomerase II/histidine kinase"/>
    <property type="match status" value="1"/>
</dbReference>
<feature type="transmembrane region" description="Helical" evidence="10">
    <location>
        <begin position="169"/>
        <end position="189"/>
    </location>
</feature>
<protein>
    <recommendedName>
        <fullName evidence="3">histidine kinase</fullName>
        <ecNumber evidence="3">2.7.13.3</ecNumber>
    </recommendedName>
</protein>
<keyword evidence="10" id="KW-0812">Transmembrane</keyword>
<evidence type="ECO:0000259" key="12">
    <source>
        <dbReference type="PROSITE" id="PS50112"/>
    </source>
</evidence>
<organism evidence="14 15">
    <name type="scientific">Selenomonas bovis</name>
    <dbReference type="NCBI Taxonomy" id="416586"/>
    <lineage>
        <taxon>Bacteria</taxon>
        <taxon>Bacillati</taxon>
        <taxon>Bacillota</taxon>
        <taxon>Negativicutes</taxon>
        <taxon>Selenomonadales</taxon>
        <taxon>Selenomonadaceae</taxon>
        <taxon>Selenomonas</taxon>
    </lineage>
</organism>
<dbReference type="GO" id="GO:0004721">
    <property type="term" value="F:phosphoprotein phosphatase activity"/>
    <property type="evidence" value="ECO:0007669"/>
    <property type="project" value="TreeGrafter"/>
</dbReference>
<dbReference type="SUPFAM" id="SSF158472">
    <property type="entry name" value="HAMP domain-like"/>
    <property type="match status" value="1"/>
</dbReference>
<dbReference type="InterPro" id="IPR003661">
    <property type="entry name" value="HisK_dim/P_dom"/>
</dbReference>
<dbReference type="InterPro" id="IPR003660">
    <property type="entry name" value="HAMP_dom"/>
</dbReference>
<comment type="caution">
    <text evidence="14">The sequence shown here is derived from an EMBL/GenBank/DDBJ whole genome shotgun (WGS) entry which is preliminary data.</text>
</comment>
<keyword evidence="4" id="KW-0597">Phosphoprotein</keyword>
<keyword evidence="5" id="KW-0808">Transferase</keyword>
<dbReference type="SMART" id="SM00388">
    <property type="entry name" value="HisKA"/>
    <property type="match status" value="1"/>
</dbReference>
<dbReference type="GO" id="GO:0006355">
    <property type="term" value="P:regulation of DNA-templated transcription"/>
    <property type="evidence" value="ECO:0007669"/>
    <property type="project" value="InterPro"/>
</dbReference>
<dbReference type="Pfam" id="PF02518">
    <property type="entry name" value="HATPase_c"/>
    <property type="match status" value="1"/>
</dbReference>
<dbReference type="CDD" id="cd00130">
    <property type="entry name" value="PAS"/>
    <property type="match status" value="1"/>
</dbReference>
<dbReference type="CDD" id="cd00075">
    <property type="entry name" value="HATPase"/>
    <property type="match status" value="1"/>
</dbReference>
<dbReference type="Gene3D" id="3.30.565.10">
    <property type="entry name" value="Histidine kinase-like ATPase, C-terminal domain"/>
    <property type="match status" value="1"/>
</dbReference>
<proteinExistence type="predicted"/>
<dbReference type="InterPro" id="IPR005467">
    <property type="entry name" value="His_kinase_dom"/>
</dbReference>
<evidence type="ECO:0000256" key="7">
    <source>
        <dbReference type="ARBA" id="ARBA00023012"/>
    </source>
</evidence>
<evidence type="ECO:0000256" key="3">
    <source>
        <dbReference type="ARBA" id="ARBA00012438"/>
    </source>
</evidence>
<dbReference type="SMART" id="SM00304">
    <property type="entry name" value="HAMP"/>
    <property type="match status" value="1"/>
</dbReference>
<dbReference type="SUPFAM" id="SSF47384">
    <property type="entry name" value="Homodimeric domain of signal transducing histidine kinase"/>
    <property type="match status" value="1"/>
</dbReference>
<dbReference type="InterPro" id="IPR004358">
    <property type="entry name" value="Sig_transdc_His_kin-like_C"/>
</dbReference>
<dbReference type="SMART" id="SM00091">
    <property type="entry name" value="PAS"/>
    <property type="match status" value="1"/>
</dbReference>
<evidence type="ECO:0000256" key="5">
    <source>
        <dbReference type="ARBA" id="ARBA00022679"/>
    </source>
</evidence>
<dbReference type="SMART" id="SM00387">
    <property type="entry name" value="HATPase_c"/>
    <property type="match status" value="1"/>
</dbReference>
<evidence type="ECO:0000256" key="9">
    <source>
        <dbReference type="SAM" id="Coils"/>
    </source>
</evidence>
<dbReference type="FunFam" id="3.30.565.10:FF:000006">
    <property type="entry name" value="Sensor histidine kinase WalK"/>
    <property type="match status" value="1"/>
</dbReference>
<dbReference type="InterPro" id="IPR036097">
    <property type="entry name" value="HisK_dim/P_sf"/>
</dbReference>
<dbReference type="PROSITE" id="PS50109">
    <property type="entry name" value="HIS_KIN"/>
    <property type="match status" value="1"/>
</dbReference>
<dbReference type="InterPro" id="IPR036890">
    <property type="entry name" value="HATPase_C_sf"/>
</dbReference>
<evidence type="ECO:0000256" key="6">
    <source>
        <dbReference type="ARBA" id="ARBA00022777"/>
    </source>
</evidence>
<sequence>MLNTKITRRILGSFLLLSLTGLLILGVILMDFFHNDNLNDEEHDLLLHAQIIEHTLHDDMYRHRDQLATDVSDISVKTGLRVTILDETGTVLADSNSDAETMDNHWGRPEVQSAFSHEYGSAIRYSYTLQQNMMYVAIPVHNHGRFSGIIRTATSLQPIEASLQHSIRVLFLSLFISFIVSVLLAIWLAHRQLSPILNIIQTARAMMGGDLSRRITYRTGDEFDILIHTINQLAANLAHKIDEAQTENQKLNLILDSMDNGVLLFDETGAIMDANRQACKIFSLKPSDMRRHSIHVLGNALISDTAQQVLNKEKAITIRVTLPVSGTPHIFKVYFAMFVTHQRTAVLAVFHDISLLDAIYQRQAAFVGNAAHELRTPLTSIRGFAEFLAEDDFSSPDVSHHCSEVILHETERMDRLISSLLELARLDSRELGKDMKKEPLAAGRMLELSVQALLPKAQKKQQLVQIVRATSAQLLAKEDLFRQILQNLIDNAIKYTPENGTIKAECWTEAGNIIFAIEDNGIGIDAKHLPLIFDRFYRVDKARARQSGGNGIGLSLVKFLVKIFGGTINVESKPGVGTRFTLAFPQLDASHPSI</sequence>
<keyword evidence="6 14" id="KW-0418">Kinase</keyword>
<dbReference type="CDD" id="cd00082">
    <property type="entry name" value="HisKA"/>
    <property type="match status" value="1"/>
</dbReference>
<reference evidence="14 15" key="1">
    <citation type="submission" date="2020-04" db="EMBL/GenBank/DDBJ databases">
        <authorList>
            <person name="Hitch T.C.A."/>
            <person name="Wylensek D."/>
            <person name="Clavel T."/>
        </authorList>
    </citation>
    <scope>NUCLEOTIDE SEQUENCE [LARGE SCALE GENOMIC DNA]</scope>
    <source>
        <strain evidence="14 15">PG-130-P53-12</strain>
    </source>
</reference>
<keyword evidence="15" id="KW-1185">Reference proteome</keyword>